<dbReference type="Proteomes" id="UP001501525">
    <property type="component" value="Unassembled WGS sequence"/>
</dbReference>
<protein>
    <submittedName>
        <fullName evidence="1">Uncharacterized protein</fullName>
    </submittedName>
</protein>
<dbReference type="EMBL" id="BAABIY010000097">
    <property type="protein sequence ID" value="GAA5103180.1"/>
    <property type="molecule type" value="Genomic_DNA"/>
</dbReference>
<proteinExistence type="predicted"/>
<keyword evidence="2" id="KW-1185">Reference proteome</keyword>
<name>A0ABP9MWC9_9HYPH</name>
<organism evidence="1 2">
    <name type="scientific">Bartonella acomydis</name>
    <dbReference type="NCBI Taxonomy" id="686234"/>
    <lineage>
        <taxon>Bacteria</taxon>
        <taxon>Pseudomonadati</taxon>
        <taxon>Pseudomonadota</taxon>
        <taxon>Alphaproteobacteria</taxon>
        <taxon>Hyphomicrobiales</taxon>
        <taxon>Bartonellaceae</taxon>
        <taxon>Bartonella</taxon>
    </lineage>
</organism>
<reference evidence="2" key="1">
    <citation type="journal article" date="2019" name="Int. J. Syst. Evol. Microbiol.">
        <title>The Global Catalogue of Microorganisms (GCM) 10K type strain sequencing project: providing services to taxonomists for standard genome sequencing and annotation.</title>
        <authorList>
            <consortium name="The Broad Institute Genomics Platform"/>
            <consortium name="The Broad Institute Genome Sequencing Center for Infectious Disease"/>
            <person name="Wu L."/>
            <person name="Ma J."/>
        </authorList>
    </citation>
    <scope>NUCLEOTIDE SEQUENCE [LARGE SCALE GENOMIC DNA]</scope>
    <source>
        <strain evidence="2">JCM 17706</strain>
    </source>
</reference>
<evidence type="ECO:0000313" key="1">
    <source>
        <dbReference type="EMBL" id="GAA5103180.1"/>
    </source>
</evidence>
<comment type="caution">
    <text evidence="1">The sequence shown here is derived from an EMBL/GenBank/DDBJ whole genome shotgun (WGS) entry which is preliminary data.</text>
</comment>
<sequence length="66" mass="7467">MQKGFDGKLHVFFNGLYLTKGAVGYALQHAENKNKSTLFYCVPSSVFRQADFAISELLVADYQKFL</sequence>
<evidence type="ECO:0000313" key="2">
    <source>
        <dbReference type="Proteomes" id="UP001501525"/>
    </source>
</evidence>
<accession>A0ABP9MWC9</accession>
<gene>
    <name evidence="1" type="ORF">GCM10023260_16010</name>
</gene>